<dbReference type="InterPro" id="IPR006068">
    <property type="entry name" value="ATPase_P-typ_cation-transptr_C"/>
</dbReference>
<evidence type="ECO:0000256" key="8">
    <source>
        <dbReference type="ARBA" id="ARBA00022967"/>
    </source>
</evidence>
<dbReference type="GO" id="GO:0016887">
    <property type="term" value="F:ATP hydrolysis activity"/>
    <property type="evidence" value="ECO:0007669"/>
    <property type="project" value="InterPro"/>
</dbReference>
<keyword evidence="5" id="KW-0547">Nucleotide-binding</keyword>
<keyword evidence="10 11" id="KW-0472">Membrane</keyword>
<evidence type="ECO:0000256" key="6">
    <source>
        <dbReference type="ARBA" id="ARBA00022840"/>
    </source>
</evidence>
<evidence type="ECO:0000256" key="5">
    <source>
        <dbReference type="ARBA" id="ARBA00022741"/>
    </source>
</evidence>
<evidence type="ECO:0000256" key="10">
    <source>
        <dbReference type="ARBA" id="ARBA00023136"/>
    </source>
</evidence>
<dbReference type="SMART" id="SM00831">
    <property type="entry name" value="Cation_ATPase_N"/>
    <property type="match status" value="1"/>
</dbReference>
<dbReference type="InterPro" id="IPR050510">
    <property type="entry name" value="Cation_transp_ATPase_P-type"/>
</dbReference>
<dbReference type="InterPro" id="IPR059000">
    <property type="entry name" value="ATPase_P-type_domA"/>
</dbReference>
<comment type="subcellular location">
    <subcellularLocation>
        <location evidence="1">Endomembrane system</location>
        <topology evidence="1">Multi-pass membrane protein</topology>
    </subcellularLocation>
</comment>
<dbReference type="SFLD" id="SFLDG00002">
    <property type="entry name" value="C1.7:_P-type_atpase_like"/>
    <property type="match status" value="1"/>
</dbReference>
<sequence>MDKRWHTHTASAVRKQLQTSEQGLSAHEAAARLAKYGPNILPEAGRASYLTIFLEQFKSPLIYLLFGASAIVFFAGEPVDSAIIAALLLFNAAVGTVQEGRAQNTLMALKKFVETTATVLRDGKEMEIADSSVVQGDLVVLEEGEKVPADARLVSVRSLQADEASLTGESGSVQKTEHVLTAKNVPQSEQKNMVFMGTHVVSGSGLAVVVAVGLETAIGKIAKKIATIDSEIPLKKDIRRLSRVVIASVLLLSAALFVYGFLVGHTVKEMFITVVSLSVSLVPEGLPIVMTLVLATGVWRMSKRNALVKRLQAVEALGQASVIAVDKTGTVTKNELVVQKVWVGEELFTVSGVGYEPTGNFSLGEGVVDPRQHPAFMYALKSAALCAHARIFFSKEKDQWRIAGDPTEAALLVAAQKAGLHKEALLQENPLVAEIPFDNRFKYHATAHNIAGTQQMTIIGAPEVTLLHSTAIWQNGASRPLSAKKRKELEEVFIHMSEEGLRVVALAVRAKVQSDITRESVQKLTFVGFFGMKDALRKEVHGALARARSAGVKVVMITGDHAATARAVAREAGIYHIGERVLTGADIDALADTELTNQLDNVSVFARVTPEHKLRIIRAYKKRGEVVAMTGDGVNDAPSLVAADLGVAMGGIGTEVAKEAADIVLLDDNFGSIVSAIEEGRSIYQTIKKVILYLFSTGVGEALTIVVALIVGLPLPVLAVQIIWLNFVTDGFLDVSLAMEPKENNLLSSKFGGHKKKLIDSLSVQRMVLMSTPMMVGTLLLFSHFVAAGDMAKALTVSLTTLAVFQWFNVWNCRSETESVFRMNPLSNPFLLGATAVIISLQVAAVYTPFLQSILHTTPLGIFEWLIIIP</sequence>
<keyword evidence="7" id="KW-0460">Magnesium</keyword>
<feature type="transmembrane region" description="Helical" evidence="11">
    <location>
        <begin position="60"/>
        <end position="76"/>
    </location>
</feature>
<dbReference type="SUPFAM" id="SSF81653">
    <property type="entry name" value="Calcium ATPase, transduction domain A"/>
    <property type="match status" value="1"/>
</dbReference>
<protein>
    <recommendedName>
        <fullName evidence="12">Cation-transporting P-type ATPase N-terminal domain-containing protein</fullName>
    </recommendedName>
</protein>
<gene>
    <name evidence="13" type="ORF">A3D68_00250</name>
</gene>
<feature type="transmembrane region" description="Helical" evidence="11">
    <location>
        <begin position="767"/>
        <end position="786"/>
    </location>
</feature>
<keyword evidence="9 11" id="KW-1133">Transmembrane helix</keyword>
<evidence type="ECO:0000256" key="11">
    <source>
        <dbReference type="SAM" id="Phobius"/>
    </source>
</evidence>
<dbReference type="InterPro" id="IPR044492">
    <property type="entry name" value="P_typ_ATPase_HD_dom"/>
</dbReference>
<keyword evidence="4 11" id="KW-0812">Transmembrane</keyword>
<dbReference type="GO" id="GO:0012505">
    <property type="term" value="C:endomembrane system"/>
    <property type="evidence" value="ECO:0007669"/>
    <property type="project" value="UniProtKB-SubCell"/>
</dbReference>
<feature type="transmembrane region" description="Helical" evidence="11">
    <location>
        <begin position="270"/>
        <end position="295"/>
    </location>
</feature>
<feature type="transmembrane region" description="Helical" evidence="11">
    <location>
        <begin position="690"/>
        <end position="712"/>
    </location>
</feature>
<keyword evidence="6" id="KW-0067">ATP-binding</keyword>
<evidence type="ECO:0000256" key="4">
    <source>
        <dbReference type="ARBA" id="ARBA00022692"/>
    </source>
</evidence>
<dbReference type="GO" id="GO:0006883">
    <property type="term" value="P:intracellular sodium ion homeostasis"/>
    <property type="evidence" value="ECO:0007669"/>
    <property type="project" value="TreeGrafter"/>
</dbReference>
<dbReference type="PANTHER" id="PTHR43294">
    <property type="entry name" value="SODIUM/POTASSIUM-TRANSPORTING ATPASE SUBUNIT ALPHA"/>
    <property type="match status" value="1"/>
</dbReference>
<dbReference type="InterPro" id="IPR001757">
    <property type="entry name" value="P_typ_ATPase"/>
</dbReference>
<evidence type="ECO:0000256" key="2">
    <source>
        <dbReference type="ARBA" id="ARBA00005675"/>
    </source>
</evidence>
<dbReference type="SFLD" id="SFLDF00027">
    <property type="entry name" value="p-type_atpase"/>
    <property type="match status" value="1"/>
</dbReference>
<dbReference type="SUPFAM" id="SSF56784">
    <property type="entry name" value="HAD-like"/>
    <property type="match status" value="1"/>
</dbReference>
<dbReference type="NCBIfam" id="TIGR01494">
    <property type="entry name" value="ATPase_P-type"/>
    <property type="match status" value="2"/>
</dbReference>
<dbReference type="STRING" id="1797240.A3D68_00250"/>
<dbReference type="GO" id="GO:1902600">
    <property type="term" value="P:proton transmembrane transport"/>
    <property type="evidence" value="ECO:0007669"/>
    <property type="project" value="TreeGrafter"/>
</dbReference>
<keyword evidence="8" id="KW-1278">Translocase</keyword>
<dbReference type="FunFam" id="2.70.150.10:FF:000160">
    <property type="entry name" value="Sarcoplasmic/endoplasmic reticulum calcium ATPase 1"/>
    <property type="match status" value="1"/>
</dbReference>
<dbReference type="Gene3D" id="1.20.1110.10">
    <property type="entry name" value="Calcium-transporting ATPase, transmembrane domain"/>
    <property type="match status" value="1"/>
</dbReference>
<dbReference type="PANTHER" id="PTHR43294:SF20">
    <property type="entry name" value="P-TYPE ATPASE"/>
    <property type="match status" value="1"/>
</dbReference>
<reference evidence="13 14" key="1">
    <citation type="journal article" date="2016" name="Nat. Commun.">
        <title>Thousands of microbial genomes shed light on interconnected biogeochemical processes in an aquifer system.</title>
        <authorList>
            <person name="Anantharaman K."/>
            <person name="Brown C.T."/>
            <person name="Hug L.A."/>
            <person name="Sharon I."/>
            <person name="Castelle C.J."/>
            <person name="Probst A.J."/>
            <person name="Thomas B.C."/>
            <person name="Singh A."/>
            <person name="Wilkins M.J."/>
            <person name="Karaoz U."/>
            <person name="Brodie E.L."/>
            <person name="Williams K.H."/>
            <person name="Hubbard S.S."/>
            <person name="Banfield J.F."/>
        </authorList>
    </citation>
    <scope>NUCLEOTIDE SEQUENCE [LARGE SCALE GENOMIC DNA]</scope>
</reference>
<evidence type="ECO:0000259" key="12">
    <source>
        <dbReference type="SMART" id="SM00831"/>
    </source>
</evidence>
<dbReference type="GO" id="GO:0005886">
    <property type="term" value="C:plasma membrane"/>
    <property type="evidence" value="ECO:0007669"/>
    <property type="project" value="TreeGrafter"/>
</dbReference>
<feature type="non-terminal residue" evidence="13">
    <location>
        <position position="870"/>
    </location>
</feature>
<dbReference type="Proteomes" id="UP000177564">
    <property type="component" value="Unassembled WGS sequence"/>
</dbReference>
<feature type="domain" description="Cation-transporting P-type ATPase N-terminal" evidence="12">
    <location>
        <begin position="4"/>
        <end position="77"/>
    </location>
</feature>
<evidence type="ECO:0000256" key="7">
    <source>
        <dbReference type="ARBA" id="ARBA00022842"/>
    </source>
</evidence>
<dbReference type="InterPro" id="IPR004014">
    <property type="entry name" value="ATPase_P-typ_cation-transptr_N"/>
</dbReference>
<dbReference type="InterPro" id="IPR018303">
    <property type="entry name" value="ATPase_P-typ_P_site"/>
</dbReference>
<evidence type="ECO:0000313" key="14">
    <source>
        <dbReference type="Proteomes" id="UP000177564"/>
    </source>
</evidence>
<dbReference type="InterPro" id="IPR023299">
    <property type="entry name" value="ATPase_P-typ_cyto_dom_N"/>
</dbReference>
<dbReference type="Pfam" id="PF00689">
    <property type="entry name" value="Cation_ATPase_C"/>
    <property type="match status" value="1"/>
</dbReference>
<evidence type="ECO:0000313" key="13">
    <source>
        <dbReference type="EMBL" id="OGC82809.1"/>
    </source>
</evidence>
<dbReference type="Pfam" id="PF00122">
    <property type="entry name" value="E1-E2_ATPase"/>
    <property type="match status" value="1"/>
</dbReference>
<dbReference type="GO" id="GO:0036376">
    <property type="term" value="P:sodium ion export across plasma membrane"/>
    <property type="evidence" value="ECO:0007669"/>
    <property type="project" value="TreeGrafter"/>
</dbReference>
<evidence type="ECO:0000256" key="9">
    <source>
        <dbReference type="ARBA" id="ARBA00022989"/>
    </source>
</evidence>
<dbReference type="InterPro" id="IPR036412">
    <property type="entry name" value="HAD-like_sf"/>
</dbReference>
<dbReference type="Gene3D" id="3.40.1110.10">
    <property type="entry name" value="Calcium-transporting ATPase, cytoplasmic domain N"/>
    <property type="match status" value="1"/>
</dbReference>
<dbReference type="GO" id="GO:0005391">
    <property type="term" value="F:P-type sodium:potassium-exchanging transporter activity"/>
    <property type="evidence" value="ECO:0007669"/>
    <property type="project" value="TreeGrafter"/>
</dbReference>
<dbReference type="Gene3D" id="2.70.150.10">
    <property type="entry name" value="Calcium-transporting ATPase, cytoplasmic transduction domain A"/>
    <property type="match status" value="1"/>
</dbReference>
<dbReference type="InterPro" id="IPR023298">
    <property type="entry name" value="ATPase_P-typ_TM_dom_sf"/>
</dbReference>
<dbReference type="SFLD" id="SFLDS00003">
    <property type="entry name" value="Haloacid_Dehalogenase"/>
    <property type="match status" value="1"/>
</dbReference>
<evidence type="ECO:0000256" key="1">
    <source>
        <dbReference type="ARBA" id="ARBA00004127"/>
    </source>
</evidence>
<dbReference type="Pfam" id="PF13246">
    <property type="entry name" value="Cation_ATPase"/>
    <property type="match status" value="1"/>
</dbReference>
<dbReference type="SUPFAM" id="SSF81660">
    <property type="entry name" value="Metal cation-transporting ATPase, ATP-binding domain N"/>
    <property type="match status" value="1"/>
</dbReference>
<dbReference type="GO" id="GO:0030007">
    <property type="term" value="P:intracellular potassium ion homeostasis"/>
    <property type="evidence" value="ECO:0007669"/>
    <property type="project" value="TreeGrafter"/>
</dbReference>
<dbReference type="InterPro" id="IPR023214">
    <property type="entry name" value="HAD_sf"/>
</dbReference>
<dbReference type="EMBL" id="MEWU01000036">
    <property type="protein sequence ID" value="OGC82809.1"/>
    <property type="molecule type" value="Genomic_DNA"/>
</dbReference>
<dbReference type="Gene3D" id="3.40.50.1000">
    <property type="entry name" value="HAD superfamily/HAD-like"/>
    <property type="match status" value="1"/>
</dbReference>
<dbReference type="GO" id="GO:0005524">
    <property type="term" value="F:ATP binding"/>
    <property type="evidence" value="ECO:0007669"/>
    <property type="project" value="UniProtKB-KW"/>
</dbReference>
<dbReference type="PRINTS" id="PR00119">
    <property type="entry name" value="CATATPASE"/>
</dbReference>
<proteinExistence type="inferred from homology"/>
<name>A0A1F4XMC7_9BACT</name>
<keyword evidence="3" id="KW-0597">Phosphoprotein</keyword>
<comment type="similarity">
    <text evidence="2">Belongs to the cation transport ATPase (P-type) (TC 3.A.3) family. Type IIA subfamily.</text>
</comment>
<dbReference type="AlphaFoldDB" id="A0A1F4XMC7"/>
<feature type="transmembrane region" description="Helical" evidence="11">
    <location>
        <begin position="830"/>
        <end position="850"/>
    </location>
</feature>
<dbReference type="InterPro" id="IPR008250">
    <property type="entry name" value="ATPase_P-typ_transduc_dom_A_sf"/>
</dbReference>
<dbReference type="SUPFAM" id="SSF81665">
    <property type="entry name" value="Calcium ATPase, transmembrane domain M"/>
    <property type="match status" value="1"/>
</dbReference>
<dbReference type="PRINTS" id="PR00120">
    <property type="entry name" value="HATPASE"/>
</dbReference>
<dbReference type="PROSITE" id="PS00154">
    <property type="entry name" value="ATPASE_E1_E2"/>
    <property type="match status" value="1"/>
</dbReference>
<dbReference type="Pfam" id="PF00690">
    <property type="entry name" value="Cation_ATPase_N"/>
    <property type="match status" value="1"/>
</dbReference>
<evidence type="ECO:0000256" key="3">
    <source>
        <dbReference type="ARBA" id="ARBA00022553"/>
    </source>
</evidence>
<accession>A0A1F4XMC7</accession>
<organism evidence="13 14">
    <name type="scientific">Candidatus Adlerbacteria bacterium RIFCSPHIGHO2_02_FULL_52_17</name>
    <dbReference type="NCBI Taxonomy" id="1797240"/>
    <lineage>
        <taxon>Bacteria</taxon>
        <taxon>Candidatus Adleribacteriota</taxon>
    </lineage>
</organism>
<comment type="caution">
    <text evidence="13">The sequence shown here is derived from an EMBL/GenBank/DDBJ whole genome shotgun (WGS) entry which is preliminary data.</text>
</comment>
<dbReference type="GO" id="GO:1990573">
    <property type="term" value="P:potassium ion import across plasma membrane"/>
    <property type="evidence" value="ECO:0007669"/>
    <property type="project" value="TreeGrafter"/>
</dbReference>
<feature type="transmembrane region" description="Helical" evidence="11">
    <location>
        <begin position="244"/>
        <end position="264"/>
    </location>
</feature>